<dbReference type="Gene3D" id="3.40.630.30">
    <property type="match status" value="1"/>
</dbReference>
<gene>
    <name evidence="2" type="ORF">N5K24_14330</name>
</gene>
<reference evidence="2" key="1">
    <citation type="submission" date="2022-09" db="EMBL/GenBank/DDBJ databases">
        <title>Intensive care unit water sources are persistently colonized with multi-drug resistant bacteria and are the site of extensive horizontal gene transfer of antibiotic resistance genes.</title>
        <authorList>
            <person name="Diorio-Toth L."/>
        </authorList>
    </citation>
    <scope>NUCLEOTIDE SEQUENCE</scope>
    <source>
        <strain evidence="2">GD03676</strain>
    </source>
</reference>
<dbReference type="EMBL" id="JAOCKG010000005">
    <property type="protein sequence ID" value="MDH2051577.1"/>
    <property type="molecule type" value="Genomic_DNA"/>
</dbReference>
<protein>
    <submittedName>
        <fullName evidence="2">GNAT family N-acetyltransferase</fullName>
    </submittedName>
</protein>
<dbReference type="InterPro" id="IPR000182">
    <property type="entry name" value="GNAT_dom"/>
</dbReference>
<comment type="caution">
    <text evidence="2">The sequence shown here is derived from an EMBL/GenBank/DDBJ whole genome shotgun (WGS) entry which is preliminary data.</text>
</comment>
<evidence type="ECO:0000259" key="1">
    <source>
        <dbReference type="Pfam" id="PF00583"/>
    </source>
</evidence>
<dbReference type="Proteomes" id="UP001161276">
    <property type="component" value="Unassembled WGS sequence"/>
</dbReference>
<dbReference type="RefSeq" id="WP_280027150.1">
    <property type="nucleotide sequence ID" value="NZ_JAOCKG010000005.1"/>
</dbReference>
<dbReference type="Pfam" id="PF00583">
    <property type="entry name" value="Acetyltransf_1"/>
    <property type="match status" value="1"/>
</dbReference>
<dbReference type="SUPFAM" id="SSF55729">
    <property type="entry name" value="Acyl-CoA N-acyltransferases (Nat)"/>
    <property type="match status" value="1"/>
</dbReference>
<dbReference type="AlphaFoldDB" id="A0AA42WCU5"/>
<proteinExistence type="predicted"/>
<feature type="domain" description="N-acetyltransferase" evidence="1">
    <location>
        <begin position="38"/>
        <end position="110"/>
    </location>
</feature>
<evidence type="ECO:0000313" key="3">
    <source>
        <dbReference type="Proteomes" id="UP001161276"/>
    </source>
</evidence>
<organism evidence="2 3">
    <name type="scientific">Achromobacter marplatensis</name>
    <dbReference type="NCBI Taxonomy" id="470868"/>
    <lineage>
        <taxon>Bacteria</taxon>
        <taxon>Pseudomonadati</taxon>
        <taxon>Pseudomonadota</taxon>
        <taxon>Betaproteobacteria</taxon>
        <taxon>Burkholderiales</taxon>
        <taxon>Alcaligenaceae</taxon>
        <taxon>Achromobacter</taxon>
    </lineage>
</organism>
<evidence type="ECO:0000313" key="2">
    <source>
        <dbReference type="EMBL" id="MDH2051577.1"/>
    </source>
</evidence>
<dbReference type="InterPro" id="IPR016181">
    <property type="entry name" value="Acyl_CoA_acyltransferase"/>
</dbReference>
<name>A0AA42WCU5_9BURK</name>
<sequence>MKTSVQSLNGIRLPSRNWVGGICRQSGGRWPMLGRVEAEDASALIGYWRLNKSFFENNFVPLIVVNVSARRRGVATAIMAMLESPCAGKLFTSTNNSNIAMCQLLSHLGFVESGQIENLDDNDPELVFVKLLSSFDFSIARRWPTATRYGWPY</sequence>
<dbReference type="GO" id="GO:0016747">
    <property type="term" value="F:acyltransferase activity, transferring groups other than amino-acyl groups"/>
    <property type="evidence" value="ECO:0007669"/>
    <property type="project" value="InterPro"/>
</dbReference>
<accession>A0AA42WCU5</accession>